<evidence type="ECO:0000256" key="4">
    <source>
        <dbReference type="ARBA" id="ARBA00022679"/>
    </source>
</evidence>
<organism evidence="18 19">
    <name type="scientific">Vibrio brasiliensis LMG 20546</name>
    <dbReference type="NCBI Taxonomy" id="945543"/>
    <lineage>
        <taxon>Bacteria</taxon>
        <taxon>Pseudomonadati</taxon>
        <taxon>Pseudomonadota</taxon>
        <taxon>Gammaproteobacteria</taxon>
        <taxon>Vibrionales</taxon>
        <taxon>Vibrionaceae</taxon>
        <taxon>Vibrio</taxon>
        <taxon>Vibrio oreintalis group</taxon>
    </lineage>
</organism>
<dbReference type="GO" id="GO:0000155">
    <property type="term" value="F:phosphorelay sensor kinase activity"/>
    <property type="evidence" value="ECO:0007669"/>
    <property type="project" value="InterPro"/>
</dbReference>
<evidence type="ECO:0000256" key="13">
    <source>
        <dbReference type="PROSITE-ProRule" id="PRU00169"/>
    </source>
</evidence>
<dbReference type="InterPro" id="IPR003594">
    <property type="entry name" value="HATPase_dom"/>
</dbReference>
<comment type="catalytic activity">
    <reaction evidence="1">
        <text>ATP + protein L-histidine = ADP + protein N-phospho-L-histidine.</text>
        <dbReference type="EC" id="2.7.13.3"/>
    </reaction>
</comment>
<dbReference type="PROSITE" id="PS50894">
    <property type="entry name" value="HPT"/>
    <property type="match status" value="1"/>
</dbReference>
<dbReference type="Gene3D" id="3.30.565.10">
    <property type="entry name" value="Histidine kinase-like ATPase, C-terminal domain"/>
    <property type="match status" value="1"/>
</dbReference>
<dbReference type="Pfam" id="PF00072">
    <property type="entry name" value="Response_reg"/>
    <property type="match status" value="1"/>
</dbReference>
<dbReference type="Pfam" id="PF02518">
    <property type="entry name" value="HATPase_c"/>
    <property type="match status" value="1"/>
</dbReference>
<dbReference type="STRING" id="945543.VIBR0546_10399"/>
<dbReference type="CDD" id="cd16922">
    <property type="entry name" value="HATPase_EvgS-ArcB-TorS-like"/>
    <property type="match status" value="1"/>
</dbReference>
<dbReference type="AlphaFoldDB" id="E8LU09"/>
<dbReference type="SMART" id="SM00388">
    <property type="entry name" value="HisKA"/>
    <property type="match status" value="1"/>
</dbReference>
<dbReference type="Pfam" id="PF01627">
    <property type="entry name" value="Hpt"/>
    <property type="match status" value="1"/>
</dbReference>
<keyword evidence="7" id="KW-0378">Hydrolase</keyword>
<dbReference type="InterPro" id="IPR001610">
    <property type="entry name" value="PAC"/>
</dbReference>
<dbReference type="FunFam" id="1.10.287.130:FF:000002">
    <property type="entry name" value="Two-component osmosensing histidine kinase"/>
    <property type="match status" value="1"/>
</dbReference>
<dbReference type="Gene3D" id="1.10.287.130">
    <property type="match status" value="1"/>
</dbReference>
<name>E8LU09_9VIBR</name>
<evidence type="ECO:0000256" key="1">
    <source>
        <dbReference type="ARBA" id="ARBA00000085"/>
    </source>
</evidence>
<keyword evidence="8" id="KW-0067">ATP-binding</keyword>
<feature type="domain" description="PAC" evidence="16">
    <location>
        <begin position="92"/>
        <end position="145"/>
    </location>
</feature>
<keyword evidence="6 18" id="KW-0418">Kinase</keyword>
<dbReference type="SMART" id="SM00448">
    <property type="entry name" value="REC"/>
    <property type="match status" value="1"/>
</dbReference>
<dbReference type="InterPro" id="IPR003661">
    <property type="entry name" value="HisK_dim/P_dom"/>
</dbReference>
<dbReference type="Proteomes" id="UP000004371">
    <property type="component" value="Unassembled WGS sequence"/>
</dbReference>
<dbReference type="InterPro" id="IPR036641">
    <property type="entry name" value="HPT_dom_sf"/>
</dbReference>
<dbReference type="InterPro" id="IPR001789">
    <property type="entry name" value="Sig_transdc_resp-reg_receiver"/>
</dbReference>
<dbReference type="SUPFAM" id="SSF55874">
    <property type="entry name" value="ATPase domain of HSP90 chaperone/DNA topoisomerase II/histidine kinase"/>
    <property type="match status" value="1"/>
</dbReference>
<accession>E8LU09</accession>
<dbReference type="Gene3D" id="3.40.50.2300">
    <property type="match status" value="1"/>
</dbReference>
<dbReference type="InterPro" id="IPR005467">
    <property type="entry name" value="His_kinase_dom"/>
</dbReference>
<feature type="domain" description="PAC" evidence="16">
    <location>
        <begin position="370"/>
        <end position="423"/>
    </location>
</feature>
<dbReference type="Pfam" id="PF08447">
    <property type="entry name" value="PAS_3"/>
    <property type="match status" value="1"/>
</dbReference>
<dbReference type="SMART" id="SM00387">
    <property type="entry name" value="HATPase_c"/>
    <property type="match status" value="1"/>
</dbReference>
<keyword evidence="19" id="KW-1185">Reference proteome</keyword>
<dbReference type="InterPro" id="IPR011006">
    <property type="entry name" value="CheY-like_superfamily"/>
</dbReference>
<feature type="modified residue" description="4-aspartylphosphate" evidence="13">
    <location>
        <position position="878"/>
    </location>
</feature>
<feature type="domain" description="Histidine kinase" evidence="14">
    <location>
        <begin position="441"/>
        <end position="666"/>
    </location>
</feature>
<dbReference type="Pfam" id="PF13426">
    <property type="entry name" value="PAS_9"/>
    <property type="match status" value="2"/>
</dbReference>
<evidence type="ECO:0000256" key="7">
    <source>
        <dbReference type="ARBA" id="ARBA00022801"/>
    </source>
</evidence>
<protein>
    <recommendedName>
        <fullName evidence="11">Sensory/regulatory protein RpfC</fullName>
        <ecNumber evidence="2">2.7.13.3</ecNumber>
    </recommendedName>
</protein>
<dbReference type="Pfam" id="PF00512">
    <property type="entry name" value="HisKA"/>
    <property type="match status" value="1"/>
</dbReference>
<comment type="subunit">
    <text evidence="10">At low DSF concentrations, interacts with RpfF.</text>
</comment>
<gene>
    <name evidence="18" type="ORF">VIBR0546_10399</name>
</gene>
<dbReference type="CDD" id="cd17546">
    <property type="entry name" value="REC_hyHK_CKI1_RcsC-like"/>
    <property type="match status" value="1"/>
</dbReference>
<dbReference type="SUPFAM" id="SSF52172">
    <property type="entry name" value="CheY-like"/>
    <property type="match status" value="1"/>
</dbReference>
<evidence type="ECO:0000313" key="18">
    <source>
        <dbReference type="EMBL" id="EGA65845.1"/>
    </source>
</evidence>
<keyword evidence="3 13" id="KW-0597">Phosphoprotein</keyword>
<dbReference type="SMART" id="SM00086">
    <property type="entry name" value="PAC"/>
    <property type="match status" value="2"/>
</dbReference>
<evidence type="ECO:0000256" key="9">
    <source>
        <dbReference type="ARBA" id="ARBA00023012"/>
    </source>
</evidence>
<keyword evidence="9" id="KW-0902">Two-component regulatory system</keyword>
<dbReference type="InterPro" id="IPR000700">
    <property type="entry name" value="PAS-assoc_C"/>
</dbReference>
<dbReference type="PANTHER" id="PTHR45339">
    <property type="entry name" value="HYBRID SIGNAL TRANSDUCTION HISTIDINE KINASE J"/>
    <property type="match status" value="1"/>
</dbReference>
<dbReference type="PANTHER" id="PTHR45339:SF5">
    <property type="entry name" value="HISTIDINE KINASE"/>
    <property type="match status" value="1"/>
</dbReference>
<evidence type="ECO:0000259" key="16">
    <source>
        <dbReference type="PROSITE" id="PS50113"/>
    </source>
</evidence>
<feature type="domain" description="HPt" evidence="17">
    <location>
        <begin position="987"/>
        <end position="1076"/>
    </location>
</feature>
<feature type="domain" description="Response regulatory" evidence="15">
    <location>
        <begin position="829"/>
        <end position="949"/>
    </location>
</feature>
<reference evidence="18 19" key="1">
    <citation type="journal article" date="2012" name="Int. J. Syst. Evol. Microbiol.">
        <title>Vibrio caribbeanicus sp. nov., isolated from the marine sponge Scleritoderma cyanea.</title>
        <authorList>
            <person name="Hoffmann M."/>
            <person name="Monday S.R."/>
            <person name="Allard M.W."/>
            <person name="Strain E.A."/>
            <person name="Whittaker P."/>
            <person name="Naum M."/>
            <person name="McCarthy P.J."/>
            <person name="Lopez J.V."/>
            <person name="Fischer M."/>
            <person name="Brown E.W."/>
        </authorList>
    </citation>
    <scope>NUCLEOTIDE SEQUENCE [LARGE SCALE GENOMIC DNA]</scope>
    <source>
        <strain evidence="18 19">LMG 20546</strain>
    </source>
</reference>
<dbReference type="InterPro" id="IPR035965">
    <property type="entry name" value="PAS-like_dom_sf"/>
</dbReference>
<dbReference type="SMART" id="SM00091">
    <property type="entry name" value="PAS"/>
    <property type="match status" value="3"/>
</dbReference>
<evidence type="ECO:0000256" key="2">
    <source>
        <dbReference type="ARBA" id="ARBA00012438"/>
    </source>
</evidence>
<comment type="caution">
    <text evidence="18">The sequence shown here is derived from an EMBL/GenBank/DDBJ whole genome shotgun (WGS) entry which is preliminary data.</text>
</comment>
<evidence type="ECO:0000256" key="3">
    <source>
        <dbReference type="ARBA" id="ARBA00022553"/>
    </source>
</evidence>
<evidence type="ECO:0000256" key="12">
    <source>
        <dbReference type="PROSITE-ProRule" id="PRU00110"/>
    </source>
</evidence>
<dbReference type="InterPro" id="IPR000014">
    <property type="entry name" value="PAS"/>
</dbReference>
<dbReference type="InterPro" id="IPR008207">
    <property type="entry name" value="Sig_transdc_His_kin_Hpt_dom"/>
</dbReference>
<evidence type="ECO:0000256" key="6">
    <source>
        <dbReference type="ARBA" id="ARBA00022777"/>
    </source>
</evidence>
<evidence type="ECO:0000313" key="19">
    <source>
        <dbReference type="Proteomes" id="UP000004371"/>
    </source>
</evidence>
<evidence type="ECO:0000256" key="8">
    <source>
        <dbReference type="ARBA" id="ARBA00022840"/>
    </source>
</evidence>
<sequence>MKLSLSSLLPVRSSSLPESELKTSVLNFMPDGILICDGVVGSHSVFFANPAFCQFYERNHSELIGLKVLNLFAPYLSTIQLNQLQKSLKSKESAQISLDIKGKEATRIIRLRIEPILHQDDSIQYLVITQTDITDAEKTKQELHQSNQRLKELVSSQHQTINEHELQIGVIFEQAMDAMVLLNESNQILDANDAALALFHMERTDLLGLEIGSVVTDLKPGQIYEQLSEVPMFQEVLLTQPLHLNDNNRRIALSGAIRYISIKSQRYILITLRDTSSEYSAKMALKRNQTELEAVVRNLNLATQAGGIGIWSWDFDSNEVSWDERMYQMYGVDPDLCDNNYAMWQERVHPDDLDHAEQSLLHARETLTQFNSEFRIVLPDGKVRWIKAAADVIFAQDTAEAIGMGGVNIDISKEKNTQDVLRNESEAAHAASEAKSMFLANMSHEIRTPMNGVVGMLSLLSETELKSDQRTMVSSIKDSALTLLHIINDILDFSKIEAGKMSLESVPVELQSLLERTLDVLHLQARNKGIEMYLTYDPSLPKMIMSDSVRLSQIMLNLIGNAVKFTESTDERVGKIWVSASLGSNGIAPCIDLIVEDNGIGMTKEQLKRLFKSFTQADTSTTRLYGGTGLGLSITQSLLDLMGGTISVESEFGVSSRFSIEVPFIAVESPPVDLTADYISGSRILIISADQNVATFCDINLSRFDCKLHYVSSFKRAVEVLNQAKHNNIDVNIDLLLLGPDIYDGYLAGNCAELEGNPFSLHKLLLMTRDPGEKVGSLDDNKYVVNCSPFKPSLLTHAISVLRGFVSPDVEQIEHKDRAGSEPEQKHGLILVVDDQVTNRDVLQRQLTYLGYQCEMATQGQEALQMWQTGEFDLILTDCHMPVMDGYEFSKQVRKIENQDKARGHIPIIAITANAMVEASEQCMISGMDDYLTKPVELSTLNRTLEKWMELAIGGQVAKPEAACSAPVETSAPICMDNLEKILGTSEPTIVAPLLEGYWESVIEDFTLAKNALEQQDEHNLQQIAHAAKGAARSAGAEDIASIFESIQNTAIEKDWPLLAKSLQQSKNEIERLRGYLIENSIIENTEV</sequence>
<feature type="modified residue" description="Phosphohistidine" evidence="12">
    <location>
        <position position="1026"/>
    </location>
</feature>
<dbReference type="GO" id="GO:0005886">
    <property type="term" value="C:plasma membrane"/>
    <property type="evidence" value="ECO:0007669"/>
    <property type="project" value="UniProtKB-SubCell"/>
</dbReference>
<dbReference type="CDD" id="cd00082">
    <property type="entry name" value="HisKA"/>
    <property type="match status" value="1"/>
</dbReference>
<dbReference type="SUPFAM" id="SSF47384">
    <property type="entry name" value="Homodimeric domain of signal transducing histidine kinase"/>
    <property type="match status" value="1"/>
</dbReference>
<dbReference type="Gene3D" id="3.30.450.20">
    <property type="entry name" value="PAS domain"/>
    <property type="match status" value="3"/>
</dbReference>
<dbReference type="CDD" id="cd00130">
    <property type="entry name" value="PAS"/>
    <property type="match status" value="3"/>
</dbReference>
<dbReference type="PROSITE" id="PS50113">
    <property type="entry name" value="PAC"/>
    <property type="match status" value="2"/>
</dbReference>
<dbReference type="SUPFAM" id="SSF47226">
    <property type="entry name" value="Histidine-containing phosphotransfer domain, HPT domain"/>
    <property type="match status" value="1"/>
</dbReference>
<dbReference type="PROSITE" id="PS50110">
    <property type="entry name" value="RESPONSE_REGULATORY"/>
    <property type="match status" value="1"/>
</dbReference>
<evidence type="ECO:0000256" key="11">
    <source>
        <dbReference type="ARBA" id="ARBA00068150"/>
    </source>
</evidence>
<evidence type="ECO:0000259" key="17">
    <source>
        <dbReference type="PROSITE" id="PS50894"/>
    </source>
</evidence>
<dbReference type="Gene3D" id="2.10.70.100">
    <property type="match status" value="1"/>
</dbReference>
<dbReference type="OrthoDB" id="9810730at2"/>
<dbReference type="Gene3D" id="1.20.120.160">
    <property type="entry name" value="HPT domain"/>
    <property type="match status" value="1"/>
</dbReference>
<keyword evidence="5" id="KW-0547">Nucleotide-binding</keyword>
<keyword evidence="4" id="KW-0808">Transferase</keyword>
<proteinExistence type="predicted"/>
<dbReference type="SUPFAM" id="SSF55785">
    <property type="entry name" value="PYP-like sensor domain (PAS domain)"/>
    <property type="match status" value="3"/>
</dbReference>
<dbReference type="InterPro" id="IPR036890">
    <property type="entry name" value="HATPase_C_sf"/>
</dbReference>
<dbReference type="eggNOG" id="COG5002">
    <property type="taxonomic scope" value="Bacteria"/>
</dbReference>
<dbReference type="EC" id="2.7.13.3" evidence="2"/>
<evidence type="ECO:0000256" key="10">
    <source>
        <dbReference type="ARBA" id="ARBA00064003"/>
    </source>
</evidence>
<dbReference type="RefSeq" id="WP_006879318.1">
    <property type="nucleotide sequence ID" value="NZ_AEVS01000059.1"/>
</dbReference>
<dbReference type="FunFam" id="3.30.565.10:FF:000010">
    <property type="entry name" value="Sensor histidine kinase RcsC"/>
    <property type="match status" value="1"/>
</dbReference>
<dbReference type="PRINTS" id="PR00344">
    <property type="entry name" value="BCTRLSENSOR"/>
</dbReference>
<dbReference type="InterPro" id="IPR013655">
    <property type="entry name" value="PAS_fold_3"/>
</dbReference>
<dbReference type="PROSITE" id="PS50109">
    <property type="entry name" value="HIS_KIN"/>
    <property type="match status" value="1"/>
</dbReference>
<dbReference type="InterPro" id="IPR004358">
    <property type="entry name" value="Sig_transdc_His_kin-like_C"/>
</dbReference>
<evidence type="ECO:0000259" key="15">
    <source>
        <dbReference type="PROSITE" id="PS50110"/>
    </source>
</evidence>
<dbReference type="GO" id="GO:0016787">
    <property type="term" value="F:hydrolase activity"/>
    <property type="evidence" value="ECO:0007669"/>
    <property type="project" value="UniProtKB-KW"/>
</dbReference>
<dbReference type="InterPro" id="IPR036097">
    <property type="entry name" value="HisK_dim/P_sf"/>
</dbReference>
<dbReference type="GO" id="GO:0005524">
    <property type="term" value="F:ATP binding"/>
    <property type="evidence" value="ECO:0007669"/>
    <property type="project" value="UniProtKB-KW"/>
</dbReference>
<evidence type="ECO:0000259" key="14">
    <source>
        <dbReference type="PROSITE" id="PS50109"/>
    </source>
</evidence>
<dbReference type="EMBL" id="AEVS01000059">
    <property type="protein sequence ID" value="EGA65845.1"/>
    <property type="molecule type" value="Genomic_DNA"/>
</dbReference>
<evidence type="ECO:0000256" key="5">
    <source>
        <dbReference type="ARBA" id="ARBA00022741"/>
    </source>
</evidence>